<feature type="transmembrane region" description="Helical" evidence="7">
    <location>
        <begin position="78"/>
        <end position="96"/>
    </location>
</feature>
<feature type="transmembrane region" description="Helical" evidence="7">
    <location>
        <begin position="340"/>
        <end position="361"/>
    </location>
</feature>
<evidence type="ECO:0000256" key="8">
    <source>
        <dbReference type="NCBIfam" id="TIGR00445"/>
    </source>
</evidence>
<comment type="cofactor">
    <cofactor evidence="7 9">
        <name>Mg(2+)</name>
        <dbReference type="ChEBI" id="CHEBI:18420"/>
    </cofactor>
</comment>
<feature type="binding site" evidence="9">
    <location>
        <position position="268"/>
    </location>
    <ligand>
        <name>Mg(2+)</name>
        <dbReference type="ChEBI" id="CHEBI:18420"/>
    </ligand>
</feature>
<evidence type="ECO:0000256" key="1">
    <source>
        <dbReference type="ARBA" id="ARBA00004141"/>
    </source>
</evidence>
<keyword evidence="6 7" id="KW-0472">Membrane</keyword>
<dbReference type="GO" id="GO:0005886">
    <property type="term" value="C:plasma membrane"/>
    <property type="evidence" value="ECO:0007669"/>
    <property type="project" value="UniProtKB-SubCell"/>
</dbReference>
<dbReference type="GO" id="GO:0071555">
    <property type="term" value="P:cell wall organization"/>
    <property type="evidence" value="ECO:0007669"/>
    <property type="project" value="UniProtKB-KW"/>
</dbReference>
<feature type="transmembrane region" description="Helical" evidence="7">
    <location>
        <begin position="194"/>
        <end position="212"/>
    </location>
</feature>
<dbReference type="PROSITE" id="PS01348">
    <property type="entry name" value="MRAY_2"/>
    <property type="match status" value="1"/>
</dbReference>
<comment type="function">
    <text evidence="7">Catalyzes the initial step of the lipid cycle reactions in the biosynthesis of the cell wall peptidoglycan: transfers peptidoglycan precursor phospho-MurNAc-pentapeptide from UDP-MurNAc-pentapeptide onto the lipid carrier undecaprenyl phosphate, yielding undecaprenyl-pyrophosphoryl-MurNAc-pentapeptide, known as lipid I.</text>
</comment>
<comment type="subcellular location">
    <subcellularLocation>
        <location evidence="7">Cell membrane</location>
        <topology evidence="7">Multi-pass membrane protein</topology>
    </subcellularLocation>
    <subcellularLocation>
        <location evidence="1">Membrane</location>
        <topology evidence="1">Multi-pass membrane protein</topology>
    </subcellularLocation>
</comment>
<dbReference type="EC" id="2.7.8.13" evidence="7 8"/>
<proteinExistence type="inferred from homology"/>
<keyword evidence="7" id="KW-0133">Cell shape</keyword>
<feature type="transmembrane region" description="Helical" evidence="7">
    <location>
        <begin position="238"/>
        <end position="257"/>
    </location>
</feature>
<dbReference type="OrthoDB" id="9805475at2"/>
<dbReference type="Pfam" id="PF10555">
    <property type="entry name" value="MraY_sig1"/>
    <property type="match status" value="1"/>
</dbReference>
<evidence type="ECO:0000313" key="11">
    <source>
        <dbReference type="Proteomes" id="UP000317998"/>
    </source>
</evidence>
<accession>A0A542YJA5</accession>
<dbReference type="EMBL" id="VFOM01000001">
    <property type="protein sequence ID" value="TQL48152.1"/>
    <property type="molecule type" value="Genomic_DNA"/>
</dbReference>
<reference evidence="10 11" key="1">
    <citation type="submission" date="2019-06" db="EMBL/GenBank/DDBJ databases">
        <title>Sequencing the genomes of 1000 actinobacteria strains.</title>
        <authorList>
            <person name="Klenk H.-P."/>
        </authorList>
    </citation>
    <scope>NUCLEOTIDE SEQUENCE [LARGE SCALE GENOMIC DNA]</scope>
    <source>
        <strain evidence="10 11">DSM 26477</strain>
    </source>
</reference>
<keyword evidence="5 7" id="KW-1133">Transmembrane helix</keyword>
<comment type="caution">
    <text evidence="10">The sequence shown here is derived from an EMBL/GenBank/DDBJ whole genome shotgun (WGS) entry which is preliminary data.</text>
</comment>
<dbReference type="InterPro" id="IPR000715">
    <property type="entry name" value="Glycosyl_transferase_4"/>
</dbReference>
<evidence type="ECO:0000256" key="3">
    <source>
        <dbReference type="ARBA" id="ARBA00022679"/>
    </source>
</evidence>
<keyword evidence="7" id="KW-0132">Cell division</keyword>
<dbReference type="GO" id="GO:0046872">
    <property type="term" value="F:metal ion binding"/>
    <property type="evidence" value="ECO:0007669"/>
    <property type="project" value="UniProtKB-KW"/>
</dbReference>
<dbReference type="AlphaFoldDB" id="A0A542YJA5"/>
<feature type="binding site" evidence="9">
    <location>
        <position position="186"/>
    </location>
    <ligand>
        <name>Mg(2+)</name>
        <dbReference type="ChEBI" id="CHEBI:18420"/>
    </ligand>
</feature>
<evidence type="ECO:0000256" key="6">
    <source>
        <dbReference type="ARBA" id="ARBA00023136"/>
    </source>
</evidence>
<dbReference type="NCBIfam" id="TIGR00445">
    <property type="entry name" value="mraY"/>
    <property type="match status" value="1"/>
</dbReference>
<dbReference type="RefSeq" id="WP_141880329.1">
    <property type="nucleotide sequence ID" value="NZ_VFOM01000001.1"/>
</dbReference>
<dbReference type="GO" id="GO:0009252">
    <property type="term" value="P:peptidoglycan biosynthetic process"/>
    <property type="evidence" value="ECO:0007669"/>
    <property type="project" value="UniProtKB-UniRule"/>
</dbReference>
<keyword evidence="7 9" id="KW-0460">Magnesium</keyword>
<dbReference type="GO" id="GO:0008963">
    <property type="term" value="F:phospho-N-acetylmuramoyl-pentapeptide-transferase activity"/>
    <property type="evidence" value="ECO:0007669"/>
    <property type="project" value="UniProtKB-UniRule"/>
</dbReference>
<evidence type="ECO:0000256" key="7">
    <source>
        <dbReference type="HAMAP-Rule" id="MF_00038"/>
    </source>
</evidence>
<feature type="transmembrane region" description="Helical" evidence="7">
    <location>
        <begin position="116"/>
        <end position="133"/>
    </location>
</feature>
<dbReference type="PANTHER" id="PTHR22926:SF5">
    <property type="entry name" value="PHOSPHO-N-ACETYLMURAMOYL-PENTAPEPTIDE-TRANSFERASE HOMOLOG"/>
    <property type="match status" value="1"/>
</dbReference>
<keyword evidence="3 7" id="KW-0808">Transferase</keyword>
<evidence type="ECO:0000256" key="5">
    <source>
        <dbReference type="ARBA" id="ARBA00022989"/>
    </source>
</evidence>
<keyword evidence="7 9" id="KW-0479">Metal-binding</keyword>
<dbReference type="Proteomes" id="UP000317998">
    <property type="component" value="Unassembled WGS sequence"/>
</dbReference>
<keyword evidence="7" id="KW-0573">Peptidoglycan synthesis</keyword>
<comment type="pathway">
    <text evidence="7">Cell wall biogenesis; peptidoglycan biosynthesis.</text>
</comment>
<dbReference type="PROSITE" id="PS01347">
    <property type="entry name" value="MRAY_1"/>
    <property type="match status" value="1"/>
</dbReference>
<keyword evidence="7" id="KW-1003">Cell membrane</keyword>
<feature type="transmembrane region" description="Helical" evidence="7">
    <location>
        <begin position="154"/>
        <end position="174"/>
    </location>
</feature>
<dbReference type="UniPathway" id="UPA00219"/>
<dbReference type="GO" id="GO:0051992">
    <property type="term" value="F:UDP-N-acetylmuramoyl-L-alanyl-D-glutamyl-meso-2,6-diaminopimelyl-D-alanyl-D-alanine:undecaprenyl-phosphate transferase activity"/>
    <property type="evidence" value="ECO:0007669"/>
    <property type="project" value="RHEA"/>
</dbReference>
<comment type="similarity">
    <text evidence="2 7">Belongs to the glycosyltransferase 4 family. MraY subfamily.</text>
</comment>
<dbReference type="GO" id="GO:0051301">
    <property type="term" value="P:cell division"/>
    <property type="evidence" value="ECO:0007669"/>
    <property type="project" value="UniProtKB-KW"/>
</dbReference>
<name>A0A542YJA5_9MICO</name>
<protein>
    <recommendedName>
        <fullName evidence="7 8">Phospho-N-acetylmuramoyl-pentapeptide-transferase</fullName>
        <ecNumber evidence="7 8">2.7.8.13</ecNumber>
    </recommendedName>
    <alternativeName>
        <fullName evidence="7">UDP-MurNAc-pentapeptide phosphotransferase</fullName>
    </alternativeName>
</protein>
<evidence type="ECO:0000256" key="4">
    <source>
        <dbReference type="ARBA" id="ARBA00022692"/>
    </source>
</evidence>
<keyword evidence="11" id="KW-1185">Reference proteome</keyword>
<dbReference type="GO" id="GO:0008360">
    <property type="term" value="P:regulation of cell shape"/>
    <property type="evidence" value="ECO:0007669"/>
    <property type="project" value="UniProtKB-KW"/>
</dbReference>
<dbReference type="CDD" id="cd06852">
    <property type="entry name" value="GT_MraY"/>
    <property type="match status" value="1"/>
</dbReference>
<keyword evidence="7" id="KW-0961">Cell wall biogenesis/degradation</keyword>
<feature type="transmembrane region" description="Helical" evidence="7">
    <location>
        <begin position="47"/>
        <end position="66"/>
    </location>
</feature>
<feature type="transmembrane region" description="Helical" evidence="7">
    <location>
        <begin position="289"/>
        <end position="312"/>
    </location>
</feature>
<evidence type="ECO:0000256" key="9">
    <source>
        <dbReference type="PIRSR" id="PIRSR600715-1"/>
    </source>
</evidence>
<comment type="catalytic activity">
    <reaction evidence="7">
        <text>UDP-N-acetyl-alpha-D-muramoyl-L-alanyl-gamma-D-glutamyl-meso-2,6-diaminopimeloyl-D-alanyl-D-alanine + di-trans,octa-cis-undecaprenyl phosphate = di-trans,octa-cis-undecaprenyl diphospho-N-acetyl-alpha-D-muramoyl-L-alanyl-D-glutamyl-meso-2,6-diaminopimeloyl-D-alanyl-D-alanine + UMP</text>
        <dbReference type="Rhea" id="RHEA:28386"/>
        <dbReference type="ChEBI" id="CHEBI:57865"/>
        <dbReference type="ChEBI" id="CHEBI:60392"/>
        <dbReference type="ChEBI" id="CHEBI:61386"/>
        <dbReference type="ChEBI" id="CHEBI:61387"/>
        <dbReference type="EC" id="2.7.8.13"/>
    </reaction>
</comment>
<dbReference type="InterPro" id="IPR018480">
    <property type="entry name" value="PNAcMuramoyl-5peptid_Trfase_CS"/>
</dbReference>
<sequence length="368" mass="39436">MIALLVAGGVSMFFSLFLTPVFANAFRRMNLGQFVRADTPTTHVVKRGTPSMGGVVFIIAAVIGYFVGKLLSQEAPSVSALLVIFMMVGLGGVGFIDDYMKVSRQNSLGLSGPGKIIGTIIVSIAFSLIALLYTDENGVSPASTAISFARDLSFLDLTAIFGAGVGIVLVIIWISFLTTAVSNAVNLTDGLDGLAAGSSIFAIGSYVIIGFWQQNQWCQNPALDPDVAYKCYDMSSPLELAVIAAAIVGALIGFLWWNTSPAQIMMGDTGSFGLGGALAALAILSRTELLLVFIGGLFVVVTSQVIIQRIYFKATKGRRIWKASPLHHHFEMQGWAEVTIVVRFWLIAGLFVASGVFLFYIEWLTHTP</sequence>
<keyword evidence="4 7" id="KW-0812">Transmembrane</keyword>
<dbReference type="InterPro" id="IPR003524">
    <property type="entry name" value="PNAcMuramoyl-5peptid_Trfase"/>
</dbReference>
<keyword evidence="7" id="KW-0131">Cell cycle</keyword>
<dbReference type="Pfam" id="PF00953">
    <property type="entry name" value="Glycos_transf_4"/>
    <property type="match status" value="1"/>
</dbReference>
<evidence type="ECO:0000313" key="10">
    <source>
        <dbReference type="EMBL" id="TQL48152.1"/>
    </source>
</evidence>
<organism evidence="10 11">
    <name type="scientific">Homoserinimonas aerilata</name>
    <dbReference type="NCBI Taxonomy" id="1162970"/>
    <lineage>
        <taxon>Bacteria</taxon>
        <taxon>Bacillati</taxon>
        <taxon>Actinomycetota</taxon>
        <taxon>Actinomycetes</taxon>
        <taxon>Micrococcales</taxon>
        <taxon>Microbacteriaceae</taxon>
        <taxon>Homoserinimonas</taxon>
    </lineage>
</organism>
<gene>
    <name evidence="7" type="primary">mraY</name>
    <name evidence="10" type="ORF">FB562_1234</name>
</gene>
<evidence type="ECO:0000256" key="2">
    <source>
        <dbReference type="ARBA" id="ARBA00005583"/>
    </source>
</evidence>
<dbReference type="PANTHER" id="PTHR22926">
    <property type="entry name" value="PHOSPHO-N-ACETYLMURAMOYL-PENTAPEPTIDE-TRANSFERASE"/>
    <property type="match status" value="1"/>
</dbReference>
<dbReference type="HAMAP" id="MF_00038">
    <property type="entry name" value="MraY"/>
    <property type="match status" value="1"/>
</dbReference>